<dbReference type="InterPro" id="IPR004509">
    <property type="entry name" value="Competence_ComEA_HhH"/>
</dbReference>
<feature type="compositionally biased region" description="Low complexity" evidence="1">
    <location>
        <begin position="99"/>
        <end position="116"/>
    </location>
</feature>
<feature type="region of interest" description="Disordered" evidence="1">
    <location>
        <begin position="46"/>
        <end position="116"/>
    </location>
</feature>
<evidence type="ECO:0000259" key="2">
    <source>
        <dbReference type="SMART" id="SM00278"/>
    </source>
</evidence>
<dbReference type="EMBL" id="JAZHPZ010000001">
    <property type="protein sequence ID" value="MEF2964774.1"/>
    <property type="molecule type" value="Genomic_DNA"/>
</dbReference>
<dbReference type="InterPro" id="IPR003583">
    <property type="entry name" value="Hlx-hairpin-Hlx_DNA-bd_motif"/>
</dbReference>
<protein>
    <submittedName>
        <fullName evidence="3">Helix-hairpin-helix domain-containing protein</fullName>
    </submittedName>
</protein>
<dbReference type="PANTHER" id="PTHR21180">
    <property type="entry name" value="ENDONUCLEASE/EXONUCLEASE/PHOSPHATASE FAMILY DOMAIN-CONTAINING PROTEIN 1"/>
    <property type="match status" value="1"/>
</dbReference>
<dbReference type="Pfam" id="PF12836">
    <property type="entry name" value="HHH_3"/>
    <property type="match status" value="1"/>
</dbReference>
<accession>A0ABU7VLX8</accession>
<reference evidence="3 4" key="1">
    <citation type="submission" date="2024-02" db="EMBL/GenBank/DDBJ databases">
        <title>A nitrogen-fixing paenibacillus bacterium.</title>
        <authorList>
            <person name="Zhang W.L."/>
            <person name="Chen S.F."/>
        </authorList>
    </citation>
    <scope>NUCLEOTIDE SEQUENCE [LARGE SCALE GENOMIC DNA]</scope>
    <source>
        <strain evidence="3 4">M1</strain>
    </source>
</reference>
<dbReference type="SMART" id="SM00278">
    <property type="entry name" value="HhH1"/>
    <property type="match status" value="2"/>
</dbReference>
<feature type="compositionally biased region" description="Low complexity" evidence="1">
    <location>
        <begin position="49"/>
        <end position="60"/>
    </location>
</feature>
<organism evidence="3 4">
    <name type="scientific">Paenibacillus haidiansis</name>
    <dbReference type="NCBI Taxonomy" id="1574488"/>
    <lineage>
        <taxon>Bacteria</taxon>
        <taxon>Bacillati</taxon>
        <taxon>Bacillota</taxon>
        <taxon>Bacilli</taxon>
        <taxon>Bacillales</taxon>
        <taxon>Paenibacillaceae</taxon>
        <taxon>Paenibacillus</taxon>
    </lineage>
</organism>
<evidence type="ECO:0000256" key="1">
    <source>
        <dbReference type="SAM" id="MobiDB-lite"/>
    </source>
</evidence>
<dbReference type="InterPro" id="IPR051675">
    <property type="entry name" value="Endo/Exo/Phosphatase_dom_1"/>
</dbReference>
<sequence>MKKEYVITSVVSAAIGAGLMLLAVGSGKPAGIEGWIPLNESVAAAMAEQGQPQPQTAAQAGGTGSDAKTSPQADAGGQGQVSAGINPPANGNTAGTGEAVTASGPGTTAAGTAGNAGEASAAGADAAAKPQQTDQSGLISINTAGISELQEIPGIGEKKAQAIIDYRNQHGLFRSVNDLTKVKGIGDKMLEKMKPYIGL</sequence>
<dbReference type="InterPro" id="IPR010994">
    <property type="entry name" value="RuvA_2-like"/>
</dbReference>
<dbReference type="RefSeq" id="WP_331844978.1">
    <property type="nucleotide sequence ID" value="NZ_JAZHPZ010000001.1"/>
</dbReference>
<feature type="domain" description="Helix-hairpin-helix DNA-binding motif class 1" evidence="2">
    <location>
        <begin position="177"/>
        <end position="196"/>
    </location>
</feature>
<evidence type="ECO:0000313" key="4">
    <source>
        <dbReference type="Proteomes" id="UP001306950"/>
    </source>
</evidence>
<evidence type="ECO:0000313" key="3">
    <source>
        <dbReference type="EMBL" id="MEF2964774.1"/>
    </source>
</evidence>
<dbReference type="SUPFAM" id="SSF47781">
    <property type="entry name" value="RuvA domain 2-like"/>
    <property type="match status" value="1"/>
</dbReference>
<proteinExistence type="predicted"/>
<dbReference type="NCBIfam" id="TIGR00426">
    <property type="entry name" value="competence protein ComEA helix-hairpin-helix repeat region"/>
    <property type="match status" value="1"/>
</dbReference>
<keyword evidence="4" id="KW-1185">Reference proteome</keyword>
<dbReference type="PANTHER" id="PTHR21180:SF32">
    <property type="entry name" value="ENDONUCLEASE_EXONUCLEASE_PHOSPHATASE FAMILY DOMAIN-CONTAINING PROTEIN 1"/>
    <property type="match status" value="1"/>
</dbReference>
<gene>
    <name evidence="3" type="ORF">V3851_02945</name>
</gene>
<name>A0ABU7VLX8_9BACL</name>
<dbReference type="Gene3D" id="1.10.150.280">
    <property type="entry name" value="AF1531-like domain"/>
    <property type="match status" value="1"/>
</dbReference>
<dbReference type="Proteomes" id="UP001306950">
    <property type="component" value="Unassembled WGS sequence"/>
</dbReference>
<feature type="domain" description="Helix-hairpin-helix DNA-binding motif class 1" evidence="2">
    <location>
        <begin position="147"/>
        <end position="166"/>
    </location>
</feature>
<comment type="caution">
    <text evidence="3">The sequence shown here is derived from an EMBL/GenBank/DDBJ whole genome shotgun (WGS) entry which is preliminary data.</text>
</comment>